<dbReference type="Gene3D" id="3.30.70.2060">
    <property type="match status" value="1"/>
</dbReference>
<dbReference type="AlphaFoldDB" id="W0DMR9"/>
<evidence type="ECO:0000313" key="1">
    <source>
        <dbReference type="EMBL" id="AHE98283.1"/>
    </source>
</evidence>
<dbReference type="SUPFAM" id="SSF160387">
    <property type="entry name" value="NosL/MerB-like"/>
    <property type="match status" value="1"/>
</dbReference>
<dbReference type="Proteomes" id="UP000005289">
    <property type="component" value="Chromosome"/>
</dbReference>
<protein>
    <submittedName>
        <fullName evidence="1">NosL</fullName>
    </submittedName>
</protein>
<accession>W0DMR9</accession>
<dbReference type="HOGENOM" id="CLU_096026_0_2_6"/>
<gene>
    <name evidence="1" type="ORF">THITH_08420</name>
</gene>
<dbReference type="PROSITE" id="PS51257">
    <property type="entry name" value="PROKAR_LIPOPROTEIN"/>
    <property type="match status" value="1"/>
</dbReference>
<name>W0DMR9_9GAMM</name>
<dbReference type="InterPro" id="IPR008719">
    <property type="entry name" value="N2O_reductase_NosL"/>
</dbReference>
<dbReference type="PANTHER" id="PTHR41247:SF1">
    <property type="entry name" value="HTH-TYPE TRANSCRIPTIONAL REPRESSOR YCNK"/>
    <property type="match status" value="1"/>
</dbReference>
<dbReference type="Gene3D" id="3.30.70.2050">
    <property type="match status" value="1"/>
</dbReference>
<dbReference type="KEGG" id="tti:THITH_08420"/>
<reference evidence="1 2" key="1">
    <citation type="submission" date="2013-12" db="EMBL/GenBank/DDBJ databases">
        <authorList>
            <consortium name="DOE Joint Genome Institute"/>
            <person name="Muyzer G."/>
            <person name="Huntemann M."/>
            <person name="Han J."/>
            <person name="Chen A."/>
            <person name="Kyrpides N."/>
            <person name="Mavromatis K."/>
            <person name="Markowitz V."/>
            <person name="Palaniappan K."/>
            <person name="Ivanova N."/>
            <person name="Schaumberg A."/>
            <person name="Pati A."/>
            <person name="Liolios K."/>
            <person name="Nordberg H.P."/>
            <person name="Cantor M.N."/>
            <person name="Hua S.X."/>
            <person name="Woyke T."/>
        </authorList>
    </citation>
    <scope>NUCLEOTIDE SEQUENCE [LARGE SCALE GENOMIC DNA]</scope>
    <source>
        <strain evidence="1 2">ARh 1</strain>
    </source>
</reference>
<dbReference type="RefSeq" id="WP_006747568.1">
    <property type="nucleotide sequence ID" value="NZ_CP007029.1"/>
</dbReference>
<dbReference type="Pfam" id="PF05573">
    <property type="entry name" value="NosL"/>
    <property type="match status" value="1"/>
</dbReference>
<proteinExistence type="predicted"/>
<evidence type="ECO:0000313" key="2">
    <source>
        <dbReference type="Proteomes" id="UP000005289"/>
    </source>
</evidence>
<dbReference type="STRING" id="713585.THITH_08420"/>
<keyword evidence="2" id="KW-1185">Reference proteome</keyword>
<sequence length="189" mass="20942">MNPYRRRAVQAVGLVFLGAAGCTGEPQQAGPRLAVEISRGDFCHVCGMTILEYPGPKGQAHEHRRERPLMFCSTSDLFAYLLQPETAARVREIYVQDMDGRDWQEPGPGPEGFVDALEAWYVAGQARMGAMGPTLASFSTRQAAEAFSGEFGGRLLRFEEIDLEVLRNLGGDTLRRQRQHQPNGHPSDH</sequence>
<dbReference type="EMBL" id="CP007029">
    <property type="protein sequence ID" value="AHE98283.1"/>
    <property type="molecule type" value="Genomic_DNA"/>
</dbReference>
<organism evidence="1 2">
    <name type="scientific">Thioalkalivibrio paradoxus ARh 1</name>
    <dbReference type="NCBI Taxonomy" id="713585"/>
    <lineage>
        <taxon>Bacteria</taxon>
        <taxon>Pseudomonadati</taxon>
        <taxon>Pseudomonadota</taxon>
        <taxon>Gammaproteobacteria</taxon>
        <taxon>Chromatiales</taxon>
        <taxon>Ectothiorhodospiraceae</taxon>
        <taxon>Thioalkalivibrio</taxon>
    </lineage>
</organism>
<dbReference type="PANTHER" id="PTHR41247">
    <property type="entry name" value="HTH-TYPE TRANSCRIPTIONAL REPRESSOR YCNK"/>
    <property type="match status" value="1"/>
</dbReference>